<protein>
    <submittedName>
        <fullName evidence="6">ScbR family autoregulator-binding transcription factor</fullName>
    </submittedName>
</protein>
<dbReference type="PANTHER" id="PTHR30055:SF234">
    <property type="entry name" value="HTH-TYPE TRANSCRIPTIONAL REGULATOR BETI"/>
    <property type="match status" value="1"/>
</dbReference>
<keyword evidence="2 4" id="KW-0238">DNA-binding</keyword>
<evidence type="ECO:0000256" key="4">
    <source>
        <dbReference type="PROSITE-ProRule" id="PRU00335"/>
    </source>
</evidence>
<dbReference type="RefSeq" id="WP_165288834.1">
    <property type="nucleotide sequence ID" value="NZ_JBITPR010000053.1"/>
</dbReference>
<keyword evidence="1" id="KW-0805">Transcription regulation</keyword>
<dbReference type="Gene3D" id="1.10.357.10">
    <property type="entry name" value="Tetracycline Repressor, domain 2"/>
    <property type="match status" value="1"/>
</dbReference>
<dbReference type="InterPro" id="IPR047923">
    <property type="entry name" value="ArpA-like"/>
</dbReference>
<sequence>MARQLRAERTRATIVGAAADLFDRQGYESTSLSEIVAHAGVTKGALYFHFAAKEDLAHAIMEMQSRTFRRLAKDLDGRGYSSLEALMRLTFGMARVYEEGPVLRAGMRLATAGVPVRPPLPHPFTEWREIATSRLLNAVQQSDVHADIDVDSIAHTLVSSVVGTCVVGGTLEPAGRQPRRLAEMWHIRIRGMVPVPRRARYLTLAARLEQETATASVR</sequence>
<comment type="caution">
    <text evidence="6">The sequence shown here is derived from an EMBL/GenBank/DDBJ whole genome shotgun (WGS) entry which is preliminary data.</text>
</comment>
<dbReference type="PROSITE" id="PS50977">
    <property type="entry name" value="HTH_TETR_2"/>
    <property type="match status" value="1"/>
</dbReference>
<gene>
    <name evidence="6" type="ORF">AB4829_29595</name>
</gene>
<dbReference type="PROSITE" id="PS01081">
    <property type="entry name" value="HTH_TETR_1"/>
    <property type="match status" value="1"/>
</dbReference>
<dbReference type="InterPro" id="IPR009057">
    <property type="entry name" value="Homeodomain-like_sf"/>
</dbReference>
<dbReference type="InterPro" id="IPR023772">
    <property type="entry name" value="DNA-bd_HTH_TetR-type_CS"/>
</dbReference>
<evidence type="ECO:0000256" key="1">
    <source>
        <dbReference type="ARBA" id="ARBA00023015"/>
    </source>
</evidence>
<dbReference type="Pfam" id="PF00440">
    <property type="entry name" value="TetR_N"/>
    <property type="match status" value="1"/>
</dbReference>
<dbReference type="InterPro" id="IPR050109">
    <property type="entry name" value="HTH-type_TetR-like_transc_reg"/>
</dbReference>
<feature type="domain" description="HTH tetR-type" evidence="5">
    <location>
        <begin position="8"/>
        <end position="68"/>
    </location>
</feature>
<evidence type="ECO:0000256" key="3">
    <source>
        <dbReference type="ARBA" id="ARBA00023163"/>
    </source>
</evidence>
<keyword evidence="7" id="KW-1185">Reference proteome</keyword>
<evidence type="ECO:0000313" key="7">
    <source>
        <dbReference type="Proteomes" id="UP001614264"/>
    </source>
</evidence>
<organism evidence="6 7">
    <name type="scientific">Streptomyces salinarius</name>
    <dbReference type="NCBI Taxonomy" id="2762598"/>
    <lineage>
        <taxon>Bacteria</taxon>
        <taxon>Bacillati</taxon>
        <taxon>Actinomycetota</taxon>
        <taxon>Actinomycetes</taxon>
        <taxon>Kitasatosporales</taxon>
        <taxon>Streptomycetaceae</taxon>
        <taxon>Streptomyces</taxon>
    </lineage>
</organism>
<dbReference type="PRINTS" id="PR00455">
    <property type="entry name" value="HTHTETR"/>
</dbReference>
<reference evidence="6 7" key="1">
    <citation type="submission" date="2024-07" db="EMBL/GenBank/DDBJ databases">
        <title>Whole genome sequencing of Prodigiosin pigment-producing Streptomyces salinarius isolated from rhizosphere soil of Arachis hypogaea.</title>
        <authorList>
            <person name="Vidhya A."/>
            <person name="Ramya S."/>
        </authorList>
    </citation>
    <scope>NUCLEOTIDE SEQUENCE [LARGE SCALE GENOMIC DNA]</scope>
    <source>
        <strain evidence="6 7">VRMG2420</strain>
    </source>
</reference>
<dbReference type="EMBL" id="JBITPR010000053">
    <property type="protein sequence ID" value="MFI7874734.1"/>
    <property type="molecule type" value="Genomic_DNA"/>
</dbReference>
<evidence type="ECO:0000313" key="6">
    <source>
        <dbReference type="EMBL" id="MFI7874734.1"/>
    </source>
</evidence>
<evidence type="ECO:0000256" key="2">
    <source>
        <dbReference type="ARBA" id="ARBA00023125"/>
    </source>
</evidence>
<dbReference type="InterPro" id="IPR001647">
    <property type="entry name" value="HTH_TetR"/>
</dbReference>
<proteinExistence type="predicted"/>
<evidence type="ECO:0000259" key="5">
    <source>
        <dbReference type="PROSITE" id="PS50977"/>
    </source>
</evidence>
<feature type="DNA-binding region" description="H-T-H motif" evidence="4">
    <location>
        <begin position="31"/>
        <end position="50"/>
    </location>
</feature>
<dbReference type="InterPro" id="IPR054126">
    <property type="entry name" value="CprB_TetR_C"/>
</dbReference>
<dbReference type="InterPro" id="IPR036271">
    <property type="entry name" value="Tet_transcr_reg_TetR-rel_C_sf"/>
</dbReference>
<dbReference type="Pfam" id="PF21935">
    <property type="entry name" value="TetR_C_45"/>
    <property type="match status" value="1"/>
</dbReference>
<dbReference type="SUPFAM" id="SSF48498">
    <property type="entry name" value="Tetracyclin repressor-like, C-terminal domain"/>
    <property type="match status" value="1"/>
</dbReference>
<dbReference type="PANTHER" id="PTHR30055">
    <property type="entry name" value="HTH-TYPE TRANSCRIPTIONAL REGULATOR RUTR"/>
    <property type="match status" value="1"/>
</dbReference>
<dbReference type="SUPFAM" id="SSF46689">
    <property type="entry name" value="Homeodomain-like"/>
    <property type="match status" value="1"/>
</dbReference>
<dbReference type="NCBIfam" id="NF041196">
    <property type="entry name" value="ScbR_bind_reg"/>
    <property type="match status" value="1"/>
</dbReference>
<accession>A0ABW8BI89</accession>
<keyword evidence="3" id="KW-0804">Transcription</keyword>
<name>A0ABW8BI89_9ACTN</name>
<dbReference type="Proteomes" id="UP001614264">
    <property type="component" value="Unassembled WGS sequence"/>
</dbReference>